<dbReference type="OrthoDB" id="9760364at2"/>
<keyword evidence="3" id="KW-1278">Translocase</keyword>
<organism evidence="8 9">
    <name type="scientific">Levilactobacillus bambusae</name>
    <dbReference type="NCBI Taxonomy" id="2024736"/>
    <lineage>
        <taxon>Bacteria</taxon>
        <taxon>Bacillati</taxon>
        <taxon>Bacillota</taxon>
        <taxon>Bacilli</taxon>
        <taxon>Lactobacillales</taxon>
        <taxon>Lactobacillaceae</taxon>
        <taxon>Levilactobacillus</taxon>
    </lineage>
</organism>
<sequence length="785" mass="85231">MEKSKQEPTNLATGLTTSEVQQRVASGQQNDALPPLTRSVKQIFRDNVFTLFNAINLVLGALVLVTGSYKNLLFLGVAVVNTAIGIYQEIRSKHQIDEMTLLSEGVMTVRRDGQPLEVRQEEVVLGDLLLLGRGDQVPVDGIVRETTGIEVDESQITGESDSIFKQTGDAVTSGSILMSGQAVIQATAVGENSFVKRLSTEAKHEKQSASQLLATINRIIKILTYTIIPLGAILFASKMLHGNDLNQSILGTVAAMVGMIPEGLVLLTSVALAAGAVTLARKHVLVRDLPAIEALARVDVLCLDKTGTITSGRLKLAAVKPLGPLDEGGQKQALSAIVRATEDTNETAMALQSALPEVNWAVDSVMPFSSERKWSGAKFRDHGIFVMGAPEFIFSPVPDGVTEQINGYAEAGDRVLSLATAEDVRDHQLVNPTLQGLVLISDELRPNAKSTLRYFKNQDVSLRVISGDNPATVASIAKRAGLDGADQFVNMSQITDEADDGQYDDLVAHETIFGRVTPAQKKRLIAAFQRAGHTVAMTGDGVNDILAMRQSDCSVAMASGSEATKSIADFVLLDSNFDAMINVLNEGRRVINNIERVASLYLIKTMYSVMLTLIFIFMTRSYPFQPIQLTPISVLTVGIPTFFLALEPNYQRLTGQFMEKVMQIAAPAAICDVGYILVIMYLGDLLALNYTQTSTLSVMFTGVIGLFALLLVARPLNRLKIGLVTLMAVCFVSIFVWGGPLFSLASIFNWKMAVIYVPLLISAYPVYYLVQGILGKRVFSKIHWR</sequence>
<dbReference type="PROSITE" id="PS00154">
    <property type="entry name" value="ATPASE_E1_E2"/>
    <property type="match status" value="1"/>
</dbReference>
<dbReference type="GO" id="GO:0016887">
    <property type="term" value="F:ATP hydrolysis activity"/>
    <property type="evidence" value="ECO:0007669"/>
    <property type="project" value="InterPro"/>
</dbReference>
<dbReference type="GO" id="GO:0016020">
    <property type="term" value="C:membrane"/>
    <property type="evidence" value="ECO:0007669"/>
    <property type="project" value="UniProtKB-SubCell"/>
</dbReference>
<proteinExistence type="predicted"/>
<dbReference type="EMBL" id="QCXQ01000003">
    <property type="protein sequence ID" value="PWF99859.1"/>
    <property type="molecule type" value="Genomic_DNA"/>
</dbReference>
<dbReference type="InterPro" id="IPR023299">
    <property type="entry name" value="ATPase_P-typ_cyto_dom_N"/>
</dbReference>
<evidence type="ECO:0000256" key="3">
    <source>
        <dbReference type="ARBA" id="ARBA00022967"/>
    </source>
</evidence>
<dbReference type="InterPro" id="IPR001757">
    <property type="entry name" value="P_typ_ATPase"/>
</dbReference>
<evidence type="ECO:0000313" key="8">
    <source>
        <dbReference type="EMBL" id="PWF99859.1"/>
    </source>
</evidence>
<dbReference type="PANTHER" id="PTHR42861">
    <property type="entry name" value="CALCIUM-TRANSPORTING ATPASE"/>
    <property type="match status" value="1"/>
</dbReference>
<dbReference type="SFLD" id="SFLDG00002">
    <property type="entry name" value="C1.7:_P-type_atpase_like"/>
    <property type="match status" value="1"/>
</dbReference>
<comment type="subcellular location">
    <subcellularLocation>
        <location evidence="1">Membrane</location>
        <topology evidence="1">Multi-pass membrane protein</topology>
    </subcellularLocation>
</comment>
<dbReference type="InterPro" id="IPR059000">
    <property type="entry name" value="ATPase_P-type_domA"/>
</dbReference>
<gene>
    <name evidence="8" type="ORF">DCM90_07300</name>
</gene>
<dbReference type="SFLD" id="SFLDF00027">
    <property type="entry name" value="p-type_atpase"/>
    <property type="match status" value="1"/>
</dbReference>
<evidence type="ECO:0000256" key="4">
    <source>
        <dbReference type="ARBA" id="ARBA00022989"/>
    </source>
</evidence>
<dbReference type="InterPro" id="IPR044492">
    <property type="entry name" value="P_typ_ATPase_HD_dom"/>
</dbReference>
<feature type="transmembrane region" description="Helical" evidence="6">
    <location>
        <begin position="48"/>
        <end position="66"/>
    </location>
</feature>
<dbReference type="SUPFAM" id="SSF81665">
    <property type="entry name" value="Calcium ATPase, transmembrane domain M"/>
    <property type="match status" value="1"/>
</dbReference>
<feature type="transmembrane region" description="Helical" evidence="6">
    <location>
        <begin position="624"/>
        <end position="644"/>
    </location>
</feature>
<dbReference type="Proteomes" id="UP000245080">
    <property type="component" value="Unassembled WGS sequence"/>
</dbReference>
<dbReference type="InterPro" id="IPR036412">
    <property type="entry name" value="HAD-like_sf"/>
</dbReference>
<keyword evidence="4 6" id="KW-1133">Transmembrane helix</keyword>
<keyword evidence="5 6" id="KW-0472">Membrane</keyword>
<protein>
    <submittedName>
        <fullName evidence="8">Magnesium-transporting ATPase</fullName>
    </submittedName>
</protein>
<dbReference type="Pfam" id="PF00702">
    <property type="entry name" value="Hydrolase"/>
    <property type="match status" value="1"/>
</dbReference>
<evidence type="ECO:0000256" key="1">
    <source>
        <dbReference type="ARBA" id="ARBA00004141"/>
    </source>
</evidence>
<dbReference type="SUPFAM" id="SSF81653">
    <property type="entry name" value="Calcium ATPase, transduction domain A"/>
    <property type="match status" value="1"/>
</dbReference>
<dbReference type="Pfam" id="PF00122">
    <property type="entry name" value="E1-E2_ATPase"/>
    <property type="match status" value="1"/>
</dbReference>
<reference evidence="8 9" key="1">
    <citation type="journal article" date="2018" name="Int. J. Syst. Evol. Microbiol.">
        <title>Lactobacillus bambusae sp. nov., isolated from a traditional fermented Ma-bamboo shoots of Taiwan.</title>
        <authorList>
            <person name="Wang L.-T."/>
        </authorList>
    </citation>
    <scope>NUCLEOTIDE SEQUENCE [LARGE SCALE GENOMIC DNA]</scope>
    <source>
        <strain evidence="8 9">BS-W1</strain>
    </source>
</reference>
<dbReference type="InterPro" id="IPR023298">
    <property type="entry name" value="ATPase_P-typ_TM_dom_sf"/>
</dbReference>
<dbReference type="Gene3D" id="3.40.50.1000">
    <property type="entry name" value="HAD superfamily/HAD-like"/>
    <property type="match status" value="1"/>
</dbReference>
<dbReference type="RefSeq" id="WP_109250713.1">
    <property type="nucleotide sequence ID" value="NZ_QCXQ01000003.1"/>
</dbReference>
<feature type="transmembrane region" description="Helical" evidence="6">
    <location>
        <begin position="664"/>
        <end position="683"/>
    </location>
</feature>
<evidence type="ECO:0000256" key="5">
    <source>
        <dbReference type="ARBA" id="ARBA00023136"/>
    </source>
</evidence>
<dbReference type="NCBIfam" id="TIGR01494">
    <property type="entry name" value="ATPase_P-type"/>
    <property type="match status" value="2"/>
</dbReference>
<dbReference type="AlphaFoldDB" id="A0A2V1N0I6"/>
<evidence type="ECO:0000256" key="2">
    <source>
        <dbReference type="ARBA" id="ARBA00022692"/>
    </source>
</evidence>
<dbReference type="InterPro" id="IPR008250">
    <property type="entry name" value="ATPase_P-typ_transduc_dom_A_sf"/>
</dbReference>
<dbReference type="GO" id="GO:0005524">
    <property type="term" value="F:ATP binding"/>
    <property type="evidence" value="ECO:0007669"/>
    <property type="project" value="InterPro"/>
</dbReference>
<dbReference type="Gene3D" id="1.20.1110.10">
    <property type="entry name" value="Calcium-transporting ATPase, transmembrane domain"/>
    <property type="match status" value="1"/>
</dbReference>
<comment type="caution">
    <text evidence="8">The sequence shown here is derived from an EMBL/GenBank/DDBJ whole genome shotgun (WGS) entry which is preliminary data.</text>
</comment>
<keyword evidence="9" id="KW-1185">Reference proteome</keyword>
<evidence type="ECO:0000313" key="9">
    <source>
        <dbReference type="Proteomes" id="UP000245080"/>
    </source>
</evidence>
<dbReference type="Gene3D" id="3.40.1110.10">
    <property type="entry name" value="Calcium-transporting ATPase, cytoplasmic domain N"/>
    <property type="match status" value="1"/>
</dbReference>
<dbReference type="CDD" id="cd02609">
    <property type="entry name" value="P-type_ATPase"/>
    <property type="match status" value="1"/>
</dbReference>
<dbReference type="SUPFAM" id="SSF56784">
    <property type="entry name" value="HAD-like"/>
    <property type="match status" value="1"/>
</dbReference>
<evidence type="ECO:0000259" key="7">
    <source>
        <dbReference type="Pfam" id="PF00122"/>
    </source>
</evidence>
<keyword evidence="2 6" id="KW-0812">Transmembrane</keyword>
<dbReference type="SFLD" id="SFLDS00003">
    <property type="entry name" value="Haloacid_Dehalogenase"/>
    <property type="match status" value="1"/>
</dbReference>
<dbReference type="Gene3D" id="2.70.150.10">
    <property type="entry name" value="Calcium-transporting ATPase, cytoplasmic transduction domain A"/>
    <property type="match status" value="1"/>
</dbReference>
<dbReference type="InterPro" id="IPR023214">
    <property type="entry name" value="HAD_sf"/>
</dbReference>
<evidence type="ECO:0000256" key="6">
    <source>
        <dbReference type="SAM" id="Phobius"/>
    </source>
</evidence>
<feature type="transmembrane region" description="Helical" evidence="6">
    <location>
        <begin position="598"/>
        <end position="618"/>
    </location>
</feature>
<feature type="transmembrane region" description="Helical" evidence="6">
    <location>
        <begin position="695"/>
        <end position="713"/>
    </location>
</feature>
<accession>A0A2V1N0I6</accession>
<dbReference type="PRINTS" id="PR00119">
    <property type="entry name" value="CATATPASE"/>
</dbReference>
<feature type="transmembrane region" description="Helical" evidence="6">
    <location>
        <begin position="72"/>
        <end position="90"/>
    </location>
</feature>
<feature type="domain" description="P-type ATPase A" evidence="7">
    <location>
        <begin position="107"/>
        <end position="200"/>
    </location>
</feature>
<feature type="transmembrane region" description="Helical" evidence="6">
    <location>
        <begin position="253"/>
        <end position="280"/>
    </location>
</feature>
<dbReference type="InterPro" id="IPR018303">
    <property type="entry name" value="ATPase_P-typ_P_site"/>
</dbReference>
<feature type="transmembrane region" description="Helical" evidence="6">
    <location>
        <begin position="754"/>
        <end position="775"/>
    </location>
</feature>
<name>A0A2V1N0I6_9LACO</name>
<dbReference type="PRINTS" id="PR00120">
    <property type="entry name" value="HATPASE"/>
</dbReference>
<feature type="transmembrane region" description="Helical" evidence="6">
    <location>
        <begin position="725"/>
        <end position="748"/>
    </location>
</feature>
<feature type="transmembrane region" description="Helical" evidence="6">
    <location>
        <begin position="222"/>
        <end position="241"/>
    </location>
</feature>